<dbReference type="PANTHER" id="PTHR12480">
    <property type="entry name" value="ARGININE DEMETHYLASE AND LYSYL-HYDROXYLASE JMJD"/>
    <property type="match status" value="1"/>
</dbReference>
<dbReference type="OrthoDB" id="10063099at2759"/>
<feature type="transmembrane region" description="Helical" evidence="1">
    <location>
        <begin position="54"/>
        <end position="71"/>
    </location>
</feature>
<dbReference type="Proteomes" id="UP000828236">
    <property type="component" value="Unassembled WGS sequence"/>
</dbReference>
<sequence>MMKQKKIKEFETEINNILVQFKKDPAVQNGIVHFNDLIELSSIRRLFRSKNRSVFTLLKYLFYLSSVWILLNNGHNIMRFYRSYSQSKCLIPLPDILQNAFVPANECNFCLNLTRIDRVHSITPEIFSKRYAYTKVPVVVSDAMVNWTATHVFNFDFFKRLYHDHDGGRRKRKNCQFFPYRTEFHSLDEVFRMDPLRSNFTKGTKPWYIGWSNCDYRIANEIRSHYMKPYFLPVDSESIRTDWIFMGTPDNGAHMHIDHVGRPSWQAQIKGTKRWFLEPPLECYPECLDLTIDVKQGDIIVLDTNIWYHKTLIIGDEISLTIGAEYD</sequence>
<gene>
    <name evidence="2" type="ORF">HUG17_5231</name>
</gene>
<evidence type="ECO:0008006" key="3">
    <source>
        <dbReference type="Google" id="ProtNLM"/>
    </source>
</evidence>
<dbReference type="GO" id="GO:0016706">
    <property type="term" value="F:2-oxoglutarate-dependent dioxygenase activity"/>
    <property type="evidence" value="ECO:0007669"/>
    <property type="project" value="TreeGrafter"/>
</dbReference>
<dbReference type="InterPro" id="IPR050910">
    <property type="entry name" value="JMJD6_ArgDemeth/LysHydrox"/>
</dbReference>
<dbReference type="Gene3D" id="2.60.120.650">
    <property type="entry name" value="Cupin"/>
    <property type="match status" value="1"/>
</dbReference>
<dbReference type="SUPFAM" id="SSF51197">
    <property type="entry name" value="Clavaminate synthase-like"/>
    <property type="match status" value="1"/>
</dbReference>
<protein>
    <recommendedName>
        <fullName evidence="3">Cupin-like domain-containing protein</fullName>
    </recommendedName>
</protein>
<evidence type="ECO:0000313" key="2">
    <source>
        <dbReference type="EMBL" id="KAH7642186.1"/>
    </source>
</evidence>
<keyword evidence="1" id="KW-1133">Transmembrane helix</keyword>
<dbReference type="EMBL" id="SDOV01000004">
    <property type="protein sequence ID" value="KAH7642186.1"/>
    <property type="molecule type" value="Genomic_DNA"/>
</dbReference>
<proteinExistence type="predicted"/>
<accession>A0A9D4SHX9</accession>
<reference evidence="2" key="2">
    <citation type="journal article" date="2021" name="World Allergy Organ. J.">
        <title>Chromosome-level assembly of Dermatophagoides farinae genome and transcriptome reveals two novel allergens Der f 37 and Der f 39.</title>
        <authorList>
            <person name="Chen J."/>
            <person name="Cai Z."/>
            <person name="Fan D."/>
            <person name="Hu J."/>
            <person name="Hou Y."/>
            <person name="He Y."/>
            <person name="Zhang Z."/>
            <person name="Zhao Z."/>
            <person name="Gao P."/>
            <person name="Hu W."/>
            <person name="Sun J."/>
            <person name="Li J."/>
            <person name="Ji K."/>
        </authorList>
    </citation>
    <scope>NUCLEOTIDE SEQUENCE</scope>
    <source>
        <strain evidence="2">JKM2019</strain>
    </source>
</reference>
<keyword evidence="1" id="KW-0812">Transmembrane</keyword>
<dbReference type="PANTHER" id="PTHR12480:SF19">
    <property type="entry name" value="CUPIN-LIKE DOMAIN-CONTAINING PROTEIN"/>
    <property type="match status" value="1"/>
</dbReference>
<dbReference type="AlphaFoldDB" id="A0A9D4SHX9"/>
<evidence type="ECO:0000256" key="1">
    <source>
        <dbReference type="SAM" id="Phobius"/>
    </source>
</evidence>
<keyword evidence="1" id="KW-0472">Membrane</keyword>
<comment type="caution">
    <text evidence="2">The sequence shown here is derived from an EMBL/GenBank/DDBJ whole genome shotgun (WGS) entry which is preliminary data.</text>
</comment>
<organism evidence="2">
    <name type="scientific">Dermatophagoides farinae</name>
    <name type="common">American house dust mite</name>
    <dbReference type="NCBI Taxonomy" id="6954"/>
    <lineage>
        <taxon>Eukaryota</taxon>
        <taxon>Metazoa</taxon>
        <taxon>Ecdysozoa</taxon>
        <taxon>Arthropoda</taxon>
        <taxon>Chelicerata</taxon>
        <taxon>Arachnida</taxon>
        <taxon>Acari</taxon>
        <taxon>Acariformes</taxon>
        <taxon>Sarcoptiformes</taxon>
        <taxon>Astigmata</taxon>
        <taxon>Psoroptidia</taxon>
        <taxon>Analgoidea</taxon>
        <taxon>Pyroglyphidae</taxon>
        <taxon>Dermatophagoidinae</taxon>
        <taxon>Dermatophagoides</taxon>
    </lineage>
</organism>
<reference evidence="2" key="1">
    <citation type="submission" date="2020-06" db="EMBL/GenBank/DDBJ databases">
        <authorList>
            <person name="Ji K."/>
            <person name="Li J."/>
        </authorList>
    </citation>
    <scope>NUCLEOTIDE SEQUENCE</scope>
    <source>
        <strain evidence="2">JKM2019</strain>
        <tissue evidence="2">Whole body</tissue>
    </source>
</reference>
<name>A0A9D4SHX9_DERFA</name>